<keyword evidence="3" id="KW-0663">Pyridoxal phosphate</keyword>
<reference evidence="7 8" key="1">
    <citation type="submission" date="2018-06" db="EMBL/GenBank/DDBJ databases">
        <authorList>
            <consortium name="Pathogen Informatics"/>
            <person name="Doyle S."/>
        </authorList>
    </citation>
    <scope>NUCLEOTIDE SEQUENCE [LARGE SCALE GENOMIC DNA]</scope>
    <source>
        <strain evidence="7 8">NCTC9854</strain>
    </source>
</reference>
<gene>
    <name evidence="7" type="primary">patB</name>
    <name evidence="7" type="ORF">NCTC9854_02260</name>
</gene>
<dbReference type="Gene3D" id="3.40.640.10">
    <property type="entry name" value="Type I PLP-dependent aspartate aminotransferase-like (Major domain)"/>
    <property type="match status" value="1"/>
</dbReference>
<dbReference type="InterPro" id="IPR051798">
    <property type="entry name" value="Class-II_PLP-Dep_Aminotrans"/>
</dbReference>
<evidence type="ECO:0000313" key="7">
    <source>
        <dbReference type="EMBL" id="SUF37958.1"/>
    </source>
</evidence>
<dbReference type="PANTHER" id="PTHR43525:SF1">
    <property type="entry name" value="PROTEIN MALY"/>
    <property type="match status" value="1"/>
</dbReference>
<keyword evidence="4 7" id="KW-0456">Lyase</keyword>
<evidence type="ECO:0000256" key="4">
    <source>
        <dbReference type="ARBA" id="ARBA00023239"/>
    </source>
</evidence>
<dbReference type="GO" id="GO:0008483">
    <property type="term" value="F:transaminase activity"/>
    <property type="evidence" value="ECO:0007669"/>
    <property type="project" value="UniProtKB-KW"/>
</dbReference>
<accession>A0A379Q687</accession>
<proteinExistence type="inferred from homology"/>
<dbReference type="InterPro" id="IPR015424">
    <property type="entry name" value="PyrdxlP-dep_Trfase"/>
</dbReference>
<dbReference type="CDD" id="cd00609">
    <property type="entry name" value="AAT_like"/>
    <property type="match status" value="1"/>
</dbReference>
<dbReference type="EMBL" id="UGWI01000001">
    <property type="protein sequence ID" value="SUF37958.1"/>
    <property type="molecule type" value="Genomic_DNA"/>
</dbReference>
<evidence type="ECO:0000259" key="6">
    <source>
        <dbReference type="Pfam" id="PF00155"/>
    </source>
</evidence>
<evidence type="ECO:0000256" key="5">
    <source>
        <dbReference type="ARBA" id="ARBA00037974"/>
    </source>
</evidence>
<dbReference type="PANTHER" id="PTHR43525">
    <property type="entry name" value="PROTEIN MALY"/>
    <property type="match status" value="1"/>
</dbReference>
<evidence type="ECO:0000256" key="1">
    <source>
        <dbReference type="ARBA" id="ARBA00001933"/>
    </source>
</evidence>
<feature type="domain" description="Aminotransferase class I/classII large" evidence="6">
    <location>
        <begin position="36"/>
        <end position="384"/>
    </location>
</feature>
<protein>
    <recommendedName>
        <fullName evidence="2">cysteine-S-conjugate beta-lyase</fullName>
        <ecNumber evidence="2">4.4.1.13</ecNumber>
    </recommendedName>
</protein>
<organism evidence="7 8">
    <name type="scientific">Salmonella enterica</name>
    <name type="common">Salmonella choleraesuis</name>
    <dbReference type="NCBI Taxonomy" id="28901"/>
    <lineage>
        <taxon>Bacteria</taxon>
        <taxon>Pseudomonadati</taxon>
        <taxon>Pseudomonadota</taxon>
        <taxon>Gammaproteobacteria</taxon>
        <taxon>Enterobacterales</taxon>
        <taxon>Enterobacteriaceae</taxon>
        <taxon>Salmonella</taxon>
    </lineage>
</organism>
<evidence type="ECO:0000256" key="2">
    <source>
        <dbReference type="ARBA" id="ARBA00012224"/>
    </source>
</evidence>
<dbReference type="Gene3D" id="3.90.1150.10">
    <property type="entry name" value="Aspartate Aminotransferase, domain 1"/>
    <property type="match status" value="1"/>
</dbReference>
<dbReference type="GO" id="GO:0030170">
    <property type="term" value="F:pyridoxal phosphate binding"/>
    <property type="evidence" value="ECO:0007669"/>
    <property type="project" value="InterPro"/>
</dbReference>
<evidence type="ECO:0000313" key="8">
    <source>
        <dbReference type="Proteomes" id="UP000254773"/>
    </source>
</evidence>
<dbReference type="EC" id="4.4.1.13" evidence="2"/>
<keyword evidence="7" id="KW-0808">Transferase</keyword>
<dbReference type="SUPFAM" id="SSF53383">
    <property type="entry name" value="PLP-dependent transferases"/>
    <property type="match status" value="1"/>
</dbReference>
<dbReference type="InterPro" id="IPR027619">
    <property type="entry name" value="C-S_lyase_PatB-like"/>
</dbReference>
<dbReference type="GO" id="GO:0047804">
    <property type="term" value="F:cysteine-S-conjugate beta-lyase activity"/>
    <property type="evidence" value="ECO:0007669"/>
    <property type="project" value="UniProtKB-EC"/>
</dbReference>
<sequence length="400" mass="45049">MDFNQIINRNNTGSVKWDFIERHFGDGAGKLLPMWVSDFDFACPPEVQTALHQRIEHGVFGYSERDEAYFNALLHWFSSRHQLTLKQDWVCSVEGVVPGLALLVQMLTHPGDGVVVQGPYYGSFAKIITLNGRKLLENPLSESPDEGYQMDFCQLERLFRHERPPLMILCNPHNPTGRCWSANELEQLLLLCETYDVTLISDEIWADLLLPGETFTSVLHLGERWHKRVISATAASKTFGLSSLRISNFLIPDPTLRQRFLSRLDAHGLDVFNALSVQAATTAWNESRLWLDSLLDYLAENRRWFVEQAAEHLPWARIVPAQGTYLLWMDCKKLGLDDEQLKWVMADVAGIAPSMGSSFGPAGSGFIRLNLGCPRTYLEMAIDGLKRISVKSIKGAPTGG</sequence>
<dbReference type="NCBIfam" id="TIGR04350">
    <property type="entry name" value="C_S_lyase_PatB"/>
    <property type="match status" value="1"/>
</dbReference>
<comment type="similarity">
    <text evidence="5">Belongs to the class-II pyridoxal-phosphate-dependent aminotransferase family. MalY/PatB cystathionine beta-lyase subfamily.</text>
</comment>
<dbReference type="InterPro" id="IPR015422">
    <property type="entry name" value="PyrdxlP-dep_Trfase_small"/>
</dbReference>
<dbReference type="InterPro" id="IPR015421">
    <property type="entry name" value="PyrdxlP-dep_Trfase_major"/>
</dbReference>
<dbReference type="InterPro" id="IPR004839">
    <property type="entry name" value="Aminotransferase_I/II_large"/>
</dbReference>
<keyword evidence="7" id="KW-0032">Aminotransferase</keyword>
<dbReference type="AlphaFoldDB" id="A0A379Q687"/>
<comment type="cofactor">
    <cofactor evidence="1">
        <name>pyridoxal 5'-phosphate</name>
        <dbReference type="ChEBI" id="CHEBI:597326"/>
    </cofactor>
</comment>
<name>A0A379Q687_SALER</name>
<evidence type="ECO:0000256" key="3">
    <source>
        <dbReference type="ARBA" id="ARBA00022898"/>
    </source>
</evidence>
<dbReference type="Pfam" id="PF00155">
    <property type="entry name" value="Aminotran_1_2"/>
    <property type="match status" value="1"/>
</dbReference>
<dbReference type="Proteomes" id="UP000254773">
    <property type="component" value="Unassembled WGS sequence"/>
</dbReference>